<dbReference type="EMBL" id="JARBDR010000328">
    <property type="protein sequence ID" value="KAJ8316263.1"/>
    <property type="molecule type" value="Genomic_DNA"/>
</dbReference>
<evidence type="ECO:0000256" key="1">
    <source>
        <dbReference type="SAM" id="SignalP"/>
    </source>
</evidence>
<protein>
    <submittedName>
        <fullName evidence="2">Uncharacterized protein</fullName>
    </submittedName>
</protein>
<organism evidence="2 3">
    <name type="scientific">Tegillarca granosa</name>
    <name type="common">Malaysian cockle</name>
    <name type="synonym">Anadara granosa</name>
    <dbReference type="NCBI Taxonomy" id="220873"/>
    <lineage>
        <taxon>Eukaryota</taxon>
        <taxon>Metazoa</taxon>
        <taxon>Spiralia</taxon>
        <taxon>Lophotrochozoa</taxon>
        <taxon>Mollusca</taxon>
        <taxon>Bivalvia</taxon>
        <taxon>Autobranchia</taxon>
        <taxon>Pteriomorphia</taxon>
        <taxon>Arcoida</taxon>
        <taxon>Arcoidea</taxon>
        <taxon>Arcidae</taxon>
        <taxon>Tegillarca</taxon>
    </lineage>
</organism>
<comment type="caution">
    <text evidence="2">The sequence shown here is derived from an EMBL/GenBank/DDBJ whole genome shotgun (WGS) entry which is preliminary data.</text>
</comment>
<dbReference type="PANTHER" id="PTHR35836:SF1">
    <property type="entry name" value="VCBS REPEAT-CONTAINING PROTEIN"/>
    <property type="match status" value="1"/>
</dbReference>
<gene>
    <name evidence="2" type="ORF">KUTeg_006277</name>
</gene>
<reference evidence="2 3" key="1">
    <citation type="submission" date="2022-12" db="EMBL/GenBank/DDBJ databases">
        <title>Chromosome-level genome of Tegillarca granosa.</title>
        <authorList>
            <person name="Kim J."/>
        </authorList>
    </citation>
    <scope>NUCLEOTIDE SEQUENCE [LARGE SCALE GENOMIC DNA]</scope>
    <source>
        <strain evidence="2">Teg-2019</strain>
        <tissue evidence="2">Adductor muscle</tissue>
    </source>
</reference>
<evidence type="ECO:0000313" key="3">
    <source>
        <dbReference type="Proteomes" id="UP001217089"/>
    </source>
</evidence>
<feature type="chain" id="PRO_5046617698" evidence="1">
    <location>
        <begin position="18"/>
        <end position="303"/>
    </location>
</feature>
<keyword evidence="3" id="KW-1185">Reference proteome</keyword>
<keyword evidence="1" id="KW-0732">Signal</keyword>
<dbReference type="PANTHER" id="PTHR35836">
    <property type="entry name" value="VCBS REPEAT-CONTAINING PROTEIN"/>
    <property type="match status" value="1"/>
</dbReference>
<evidence type="ECO:0000313" key="2">
    <source>
        <dbReference type="EMBL" id="KAJ8316263.1"/>
    </source>
</evidence>
<dbReference type="Proteomes" id="UP001217089">
    <property type="component" value="Unassembled WGS sequence"/>
</dbReference>
<proteinExistence type="predicted"/>
<feature type="signal peptide" evidence="1">
    <location>
        <begin position="1"/>
        <end position="17"/>
    </location>
</feature>
<name>A0ABQ9FG12_TEGGR</name>
<dbReference type="SUPFAM" id="SSF69318">
    <property type="entry name" value="Integrin alpha N-terminal domain"/>
    <property type="match status" value="1"/>
</dbReference>
<accession>A0ABQ9FG12</accession>
<dbReference type="InterPro" id="IPR028994">
    <property type="entry name" value="Integrin_alpha_N"/>
</dbReference>
<sequence length="303" mass="34195">MHVIFPILLFSVNCFLGYCINSKLVGYFHVHSPGFVSVLRSNSSTDSSQNEYTIYISSFSGNTFSADHVYRLTNIGNKLNQLDQLKPEVVSSHIVWPNEIHDVPDHVFGKRMVSIAGGFLVPFKTKGTISVIDVSSNTIGGPYELAKDHLDHDWFYHRILWTDMNGDGLDDAFIEKRAAHGELLWFENPSQVVRDKFEHPWDHFVIGDHSDTYFDMATLTTPDGSYKLARDKSVTWIHSRVIGGNHGHVFDVQITDLNKDGNPDLLVTTNGISGAAVYAFEVPHDFRYQNFFVENTETNTPVP</sequence>